<dbReference type="InterPro" id="IPR029209">
    <property type="entry name" value="DML1/Misato_tubulin"/>
</dbReference>
<proteinExistence type="inferred from homology"/>
<dbReference type="Proteomes" id="UP000504637">
    <property type="component" value="Unplaced"/>
</dbReference>
<feature type="domain" description="Misato Segment II tubulin-like" evidence="5">
    <location>
        <begin position="2"/>
        <end position="115"/>
    </location>
</feature>
<dbReference type="Pfam" id="PF10644">
    <property type="entry name" value="Misat_Tub_SegII"/>
    <property type="match status" value="1"/>
</dbReference>
<evidence type="ECO:0000313" key="8">
    <source>
        <dbReference type="RefSeq" id="XP_033464136.1"/>
    </source>
</evidence>
<evidence type="ECO:0000259" key="6">
    <source>
        <dbReference type="Pfam" id="PF14881"/>
    </source>
</evidence>
<comment type="function">
    <text evidence="1">Involved in the partitioning of the mitochondrial organelle and mitochondrial DNA (mtDNA) inheritance.</text>
</comment>
<name>A0A6J3MGM2_9PEZI</name>
<reference evidence="8" key="3">
    <citation type="submission" date="2025-08" db="UniProtKB">
        <authorList>
            <consortium name="RefSeq"/>
        </authorList>
    </citation>
    <scope>IDENTIFICATION</scope>
    <source>
        <strain evidence="8">CBS 342.82</strain>
    </source>
</reference>
<dbReference type="Gene3D" id="3.40.50.1440">
    <property type="entry name" value="Tubulin/FtsZ, GTPase domain"/>
    <property type="match status" value="1"/>
</dbReference>
<dbReference type="InterPro" id="IPR049942">
    <property type="entry name" value="DML1/Misato"/>
</dbReference>
<comment type="subcellular location">
    <subcellularLocation>
        <location evidence="2">Mitochondrion</location>
    </subcellularLocation>
</comment>
<dbReference type="InterPro" id="IPR036525">
    <property type="entry name" value="Tubulin/FtsZ_GTPase_sf"/>
</dbReference>
<dbReference type="GO" id="GO:0005739">
    <property type="term" value="C:mitochondrion"/>
    <property type="evidence" value="ECO:0007669"/>
    <property type="project" value="UniProtKB-SubCell"/>
</dbReference>
<sequence>MHEILTLQFGQQANYVGTHFWNTQESYFTYGDEEQSPIDHDISFRAGIAADGSDTYTPRTVIYDLKGAFGTLRRENALYELQNPQDPTQLGSWAGGAIPLVLPSITQSAYQQALDSGAEPPSLSSDTVRFWSDYNRVFYHPKSIVQLNEYEVNSSLMPFERWQTGEELFTGLDREYDLLDRDLRPFLEECDHLQGIQILTSTDDAWGGFAAKYLERVADDLGKGCRWVFGFQDEQRMTRERKLLQRANTAQSTFVLDSVASVQIPLGNVPRALPPHIQLGSQSRWETSALQSAAIETMTLPARLRSTESARAKLDALEAVLNGDGKRRVAACTMTIHQEALHSGQDPETFDVDLFPSSSQLFGTRNESTSRAHIFSQVKILRGDRDQLADDDEESHEAYRRRIGDFRDSSHLSSLAFPLLSSFPGIFQSTRSPRNVDIDVSVITSTRIAERIRAIEADARRLIGLDEREALCEGLAVMAEEYADGWSSDEDDDED</sequence>
<evidence type="ECO:0000256" key="3">
    <source>
        <dbReference type="ARBA" id="ARBA00008507"/>
    </source>
</evidence>
<dbReference type="AlphaFoldDB" id="A0A6J3MGM2"/>
<feature type="domain" description="DML1/Misato tubulin" evidence="6">
    <location>
        <begin position="120"/>
        <end position="304"/>
    </location>
</feature>
<gene>
    <name evidence="8" type="ORF">K489DRAFT_348154</name>
</gene>
<protein>
    <submittedName>
        <fullName evidence="8">Tubulin nucleotide-binding domain-like protein</fullName>
    </submittedName>
</protein>
<dbReference type="SUPFAM" id="SSF52490">
    <property type="entry name" value="Tubulin nucleotide-binding domain-like"/>
    <property type="match status" value="1"/>
</dbReference>
<evidence type="ECO:0000256" key="4">
    <source>
        <dbReference type="ARBA" id="ARBA00023128"/>
    </source>
</evidence>
<dbReference type="PANTHER" id="PTHR13391:SF0">
    <property type="entry name" value="PROTEIN MISATO HOMOLOG 1"/>
    <property type="match status" value="1"/>
</dbReference>
<dbReference type="GeneID" id="54360166"/>
<organism evidence="8">
    <name type="scientific">Dissoconium aciculare CBS 342.82</name>
    <dbReference type="NCBI Taxonomy" id="1314786"/>
    <lineage>
        <taxon>Eukaryota</taxon>
        <taxon>Fungi</taxon>
        <taxon>Dikarya</taxon>
        <taxon>Ascomycota</taxon>
        <taxon>Pezizomycotina</taxon>
        <taxon>Dothideomycetes</taxon>
        <taxon>Dothideomycetidae</taxon>
        <taxon>Mycosphaerellales</taxon>
        <taxon>Dissoconiaceae</taxon>
        <taxon>Dissoconium</taxon>
    </lineage>
</organism>
<dbReference type="PANTHER" id="PTHR13391">
    <property type="entry name" value="MITOCHONDRIAL DISTRIBUTION REGULATOR MISATO"/>
    <property type="match status" value="1"/>
</dbReference>
<dbReference type="Pfam" id="PF14881">
    <property type="entry name" value="Tubulin_3"/>
    <property type="match status" value="1"/>
</dbReference>
<evidence type="ECO:0000256" key="1">
    <source>
        <dbReference type="ARBA" id="ARBA00003757"/>
    </source>
</evidence>
<reference evidence="8" key="1">
    <citation type="submission" date="2020-01" db="EMBL/GenBank/DDBJ databases">
        <authorList>
            <consortium name="DOE Joint Genome Institute"/>
            <person name="Haridas S."/>
            <person name="Albert R."/>
            <person name="Binder M."/>
            <person name="Bloem J."/>
            <person name="Labutti K."/>
            <person name="Salamov A."/>
            <person name="Andreopoulos B."/>
            <person name="Baker S.E."/>
            <person name="Barry K."/>
            <person name="Bills G."/>
            <person name="Bluhm B.H."/>
            <person name="Cannon C."/>
            <person name="Castanera R."/>
            <person name="Culley D.E."/>
            <person name="Daum C."/>
            <person name="Ezra D."/>
            <person name="Gonzalez J.B."/>
            <person name="Henrissat B."/>
            <person name="Kuo A."/>
            <person name="Liang C."/>
            <person name="Lipzen A."/>
            <person name="Lutzoni F."/>
            <person name="Magnuson J."/>
            <person name="Mondo S."/>
            <person name="Nolan M."/>
            <person name="Ohm R."/>
            <person name="Pangilinan J."/>
            <person name="Park H.-J."/>
            <person name="Ramirez L."/>
            <person name="Alfaro M."/>
            <person name="Sun H."/>
            <person name="Tritt A."/>
            <person name="Yoshinaga Y."/>
            <person name="Zwiers L.-H."/>
            <person name="Turgeon B.G."/>
            <person name="Goodwin S.B."/>
            <person name="Spatafora J.W."/>
            <person name="Crous P.W."/>
            <person name="Grigoriev I.V."/>
        </authorList>
    </citation>
    <scope>NUCLEOTIDE SEQUENCE</scope>
    <source>
        <strain evidence="8">CBS 342.82</strain>
    </source>
</reference>
<evidence type="ECO:0000313" key="7">
    <source>
        <dbReference type="Proteomes" id="UP000504637"/>
    </source>
</evidence>
<keyword evidence="4" id="KW-0496">Mitochondrion</keyword>
<comment type="similarity">
    <text evidence="3">Belongs to the misato family.</text>
</comment>
<dbReference type="RefSeq" id="XP_033464136.1">
    <property type="nucleotide sequence ID" value="XM_033602366.1"/>
</dbReference>
<evidence type="ECO:0000259" key="5">
    <source>
        <dbReference type="Pfam" id="PF10644"/>
    </source>
</evidence>
<dbReference type="OrthoDB" id="271881at2759"/>
<dbReference type="GO" id="GO:0007005">
    <property type="term" value="P:mitochondrion organization"/>
    <property type="evidence" value="ECO:0007669"/>
    <property type="project" value="InterPro"/>
</dbReference>
<reference evidence="8" key="2">
    <citation type="submission" date="2020-04" db="EMBL/GenBank/DDBJ databases">
        <authorList>
            <consortium name="NCBI Genome Project"/>
        </authorList>
    </citation>
    <scope>NUCLEOTIDE SEQUENCE</scope>
    <source>
        <strain evidence="8">CBS 342.82</strain>
    </source>
</reference>
<evidence type="ECO:0000256" key="2">
    <source>
        <dbReference type="ARBA" id="ARBA00004173"/>
    </source>
</evidence>
<accession>A0A6J3MGM2</accession>
<keyword evidence="7" id="KW-1185">Reference proteome</keyword>
<dbReference type="InterPro" id="IPR019605">
    <property type="entry name" value="Misato_II_tubulin-like"/>
</dbReference>